<dbReference type="Proteomes" id="UP000190852">
    <property type="component" value="Unassembled WGS sequence"/>
</dbReference>
<gene>
    <name evidence="2" type="ORF">SAMN05660349_02388</name>
</gene>
<dbReference type="Gene3D" id="2.170.130.10">
    <property type="entry name" value="TonB-dependent receptor, plug domain"/>
    <property type="match status" value="1"/>
</dbReference>
<dbReference type="RefSeq" id="WP_139376630.1">
    <property type="nucleotide sequence ID" value="NZ_FUYQ01000018.1"/>
</dbReference>
<sequence length="766" mass="86261">MKKLLICLFLVSCFKFCYTQEVNGLIHSFNEYAGSYPVEKIYLHLDKPYYAEGEIIYLRAYLTNMHLKKDVDGSRIIYVELTDQKKHTVRRIVLHSDNNEFAGQIELPDSLQPANYHLRAYTNWMRNAGEAYFYHRDIAVGSSSLKAQNLSADSDFQVDFFPEGGVLLKGLENKVAFKVLGSDGFGKDARGILRDDTGKELLQFQSEHLGMGSFVFLPEQGRTYTASVESGGKTKSFHLPLAEEGLTVSATQSADSICLVIRSTQIQPEQISIIGQSRHSVCYALDGIRRKEMEQVVIPKNKFPTGIAVFTLFKEGIPVSERLIFIDRKDGLKIEMVPDKNEYGDREKIRLAMKVTDETGKPVEGSFSLSVTDDKVVSPSIDVHNIKGSLLLDADLKGYIENAGWYFAGEEVERMEALDLLLSTQGWRRFSWQEIASTQPKPVYPVEKEFQLTGKLINMLGKPIKEGSVILFSNNKSMIPDAAKTDAGGRFGFIGFDCPDTTFFVLQGRNKRNNRTFLDVKIDSTDNYAQLNVIPLSPVSHSAALPLSYIKQAGQHRKFEKSMWTINLPNVEVKGKKMEEAKEDKIRQWMFSYKVGRNELNNRMPLKYELRKLPGDGAVWIVDGVEIDKESIKDMLEAPALYIESIELVSKPGLSLWGARGQNGVVIIKTRNPLDIIQSLEIAPPGLVSYKPEGYCVRKEFYVPAYDDPKIKGSSTPDLRTTIYWNPVIKTDSEGKATVEFYSADAVTSYSYTMEGMGENRIGYAR</sequence>
<dbReference type="AlphaFoldDB" id="A0A1T5DDG7"/>
<feature type="signal peptide" evidence="1">
    <location>
        <begin position="1"/>
        <end position="19"/>
    </location>
</feature>
<organism evidence="2 3">
    <name type="scientific">Parabacteroides chartae</name>
    <dbReference type="NCBI Taxonomy" id="1037355"/>
    <lineage>
        <taxon>Bacteria</taxon>
        <taxon>Pseudomonadati</taxon>
        <taxon>Bacteroidota</taxon>
        <taxon>Bacteroidia</taxon>
        <taxon>Bacteroidales</taxon>
        <taxon>Tannerellaceae</taxon>
        <taxon>Parabacteroides</taxon>
    </lineage>
</organism>
<dbReference type="InterPro" id="IPR037066">
    <property type="entry name" value="Plug_dom_sf"/>
</dbReference>
<dbReference type="Gene3D" id="2.60.40.1930">
    <property type="match status" value="1"/>
</dbReference>
<evidence type="ECO:0008006" key="4">
    <source>
        <dbReference type="Google" id="ProtNLM"/>
    </source>
</evidence>
<evidence type="ECO:0000313" key="3">
    <source>
        <dbReference type="Proteomes" id="UP000190852"/>
    </source>
</evidence>
<proteinExistence type="predicted"/>
<protein>
    <recommendedName>
        <fullName evidence="4">MG2 domain-containing protein</fullName>
    </recommendedName>
</protein>
<reference evidence="3" key="1">
    <citation type="submission" date="2017-02" db="EMBL/GenBank/DDBJ databases">
        <authorList>
            <person name="Varghese N."/>
            <person name="Submissions S."/>
        </authorList>
    </citation>
    <scope>NUCLEOTIDE SEQUENCE [LARGE SCALE GENOMIC DNA]</scope>
    <source>
        <strain evidence="3">DSM 24967</strain>
    </source>
</reference>
<keyword evidence="1" id="KW-0732">Signal</keyword>
<dbReference type="EMBL" id="FUYQ01000018">
    <property type="protein sequence ID" value="SKB69627.1"/>
    <property type="molecule type" value="Genomic_DNA"/>
</dbReference>
<evidence type="ECO:0000313" key="2">
    <source>
        <dbReference type="EMBL" id="SKB69627.1"/>
    </source>
</evidence>
<evidence type="ECO:0000256" key="1">
    <source>
        <dbReference type="SAM" id="SignalP"/>
    </source>
</evidence>
<keyword evidence="3" id="KW-1185">Reference proteome</keyword>
<accession>A0A1T5DDG7</accession>
<name>A0A1T5DDG7_9BACT</name>
<feature type="chain" id="PRO_5012775363" description="MG2 domain-containing protein" evidence="1">
    <location>
        <begin position="20"/>
        <end position="766"/>
    </location>
</feature>